<reference evidence="2 3" key="1">
    <citation type="journal article" date="2010" name="Nature">
        <title>Genome sequence of the palaeopolyploid soybean.</title>
        <authorList>
            <person name="Schmutz J."/>
            <person name="Cannon S.B."/>
            <person name="Schlueter J."/>
            <person name="Ma J."/>
            <person name="Mitros T."/>
            <person name="Nelson W."/>
            <person name="Hyten D.L."/>
            <person name="Song Q."/>
            <person name="Thelen J.J."/>
            <person name="Cheng J."/>
            <person name="Xu D."/>
            <person name="Hellsten U."/>
            <person name="May G.D."/>
            <person name="Yu Y."/>
            <person name="Sakurai T."/>
            <person name="Umezawa T."/>
            <person name="Bhattacharyya M.K."/>
            <person name="Sandhu D."/>
            <person name="Valliyodan B."/>
            <person name="Lindquist E."/>
            <person name="Peto M."/>
            <person name="Grant D."/>
            <person name="Shu S."/>
            <person name="Goodstein D."/>
            <person name="Barry K."/>
            <person name="Futrell-Griggs M."/>
            <person name="Abernathy B."/>
            <person name="Du J."/>
            <person name="Tian Z."/>
            <person name="Zhu L."/>
            <person name="Gill N."/>
            <person name="Joshi T."/>
            <person name="Libault M."/>
            <person name="Sethuraman A."/>
            <person name="Zhang X.-C."/>
            <person name="Shinozaki K."/>
            <person name="Nguyen H.T."/>
            <person name="Wing R.A."/>
            <person name="Cregan P."/>
            <person name="Specht J."/>
            <person name="Grimwood J."/>
            <person name="Rokhsar D."/>
            <person name="Stacey G."/>
            <person name="Shoemaker R.C."/>
            <person name="Jackson S.A."/>
        </authorList>
    </citation>
    <scope>NUCLEOTIDE SEQUENCE</scope>
    <source>
        <strain evidence="3">cv. Williams 82</strain>
        <tissue evidence="2">Callus</tissue>
    </source>
</reference>
<evidence type="ECO:0000256" key="1">
    <source>
        <dbReference type="SAM" id="SignalP"/>
    </source>
</evidence>
<accession>A0A0R0K740</accession>
<evidence type="ECO:0000313" key="2">
    <source>
        <dbReference type="EMBL" id="KRH62433.1"/>
    </source>
</evidence>
<dbReference type="AlphaFoldDB" id="A0A0R0K740"/>
<evidence type="ECO:0008006" key="5">
    <source>
        <dbReference type="Google" id="ProtNLM"/>
    </source>
</evidence>
<dbReference type="PaxDb" id="3847-GLYMA03G16412.1"/>
<dbReference type="Gramene" id="KRH62433">
    <property type="protein sequence ID" value="KRH62433"/>
    <property type="gene ID" value="GLYMA_04G108400"/>
</dbReference>
<dbReference type="EMBL" id="CM000837">
    <property type="protein sequence ID" value="KRH62433.1"/>
    <property type="molecule type" value="Genomic_DNA"/>
</dbReference>
<organism evidence="2">
    <name type="scientific">Glycine max</name>
    <name type="common">Soybean</name>
    <name type="synonym">Glycine hispida</name>
    <dbReference type="NCBI Taxonomy" id="3847"/>
    <lineage>
        <taxon>Eukaryota</taxon>
        <taxon>Viridiplantae</taxon>
        <taxon>Streptophyta</taxon>
        <taxon>Embryophyta</taxon>
        <taxon>Tracheophyta</taxon>
        <taxon>Spermatophyta</taxon>
        <taxon>Magnoliopsida</taxon>
        <taxon>eudicotyledons</taxon>
        <taxon>Gunneridae</taxon>
        <taxon>Pentapetalae</taxon>
        <taxon>rosids</taxon>
        <taxon>fabids</taxon>
        <taxon>Fabales</taxon>
        <taxon>Fabaceae</taxon>
        <taxon>Papilionoideae</taxon>
        <taxon>50 kb inversion clade</taxon>
        <taxon>NPAAA clade</taxon>
        <taxon>indigoferoid/millettioid clade</taxon>
        <taxon>Phaseoleae</taxon>
        <taxon>Glycine</taxon>
        <taxon>Glycine subgen. Soja</taxon>
    </lineage>
</organism>
<gene>
    <name evidence="2" type="ORF">GLYMA_04G108400</name>
</gene>
<feature type="chain" id="PRO_5014522159" description="Secreted protein" evidence="1">
    <location>
        <begin position="27"/>
        <end position="65"/>
    </location>
</feature>
<dbReference type="Proteomes" id="UP000008827">
    <property type="component" value="Chromosome 4"/>
</dbReference>
<sequence>MAFTIWNMTFTMAVTLWRFMVAMVDATGNIHDCKHNCCIGATNHRDRVIDIVTRSHHDGITCVKG</sequence>
<dbReference type="EnsemblPlants" id="KRH62433">
    <property type="protein sequence ID" value="KRH62433"/>
    <property type="gene ID" value="GLYMA_04G108400"/>
</dbReference>
<dbReference type="InParanoid" id="A0A0R0K740"/>
<protein>
    <recommendedName>
        <fullName evidence="5">Secreted protein</fullName>
    </recommendedName>
</protein>
<proteinExistence type="predicted"/>
<keyword evidence="4" id="KW-1185">Reference proteome</keyword>
<reference evidence="3" key="2">
    <citation type="submission" date="2018-02" db="UniProtKB">
        <authorList>
            <consortium name="EnsemblPlants"/>
        </authorList>
    </citation>
    <scope>IDENTIFICATION</scope>
    <source>
        <strain evidence="3">Williams 82</strain>
    </source>
</reference>
<reference evidence="2" key="3">
    <citation type="submission" date="2018-07" db="EMBL/GenBank/DDBJ databases">
        <title>WGS assembly of Glycine max.</title>
        <authorList>
            <person name="Schmutz J."/>
            <person name="Cannon S."/>
            <person name="Schlueter J."/>
            <person name="Ma J."/>
            <person name="Mitros T."/>
            <person name="Nelson W."/>
            <person name="Hyten D."/>
            <person name="Song Q."/>
            <person name="Thelen J."/>
            <person name="Cheng J."/>
            <person name="Xu D."/>
            <person name="Hellsten U."/>
            <person name="May G."/>
            <person name="Yu Y."/>
            <person name="Sakurai T."/>
            <person name="Umezawa T."/>
            <person name="Bhattacharyya M."/>
            <person name="Sandhu D."/>
            <person name="Valliyodan B."/>
            <person name="Lindquist E."/>
            <person name="Peto M."/>
            <person name="Grant D."/>
            <person name="Shu S."/>
            <person name="Goodstein D."/>
            <person name="Barry K."/>
            <person name="Futrell-Griggs M."/>
            <person name="Abernathy B."/>
            <person name="Du J."/>
            <person name="Tian Z."/>
            <person name="Zhu L."/>
            <person name="Gill N."/>
            <person name="Joshi T."/>
            <person name="Libault M."/>
            <person name="Sethuraman A."/>
            <person name="Zhang X."/>
            <person name="Shinozaki K."/>
            <person name="Nguyen H."/>
            <person name="Wing R."/>
            <person name="Cregan P."/>
            <person name="Specht J."/>
            <person name="Grimwood J."/>
            <person name="Rokhsar D."/>
            <person name="Stacey G."/>
            <person name="Shoemaker R."/>
            <person name="Jackson S."/>
        </authorList>
    </citation>
    <scope>NUCLEOTIDE SEQUENCE</scope>
    <source>
        <tissue evidence="2">Callus</tissue>
    </source>
</reference>
<feature type="signal peptide" evidence="1">
    <location>
        <begin position="1"/>
        <end position="26"/>
    </location>
</feature>
<name>A0A0R0K740_SOYBN</name>
<evidence type="ECO:0000313" key="4">
    <source>
        <dbReference type="Proteomes" id="UP000008827"/>
    </source>
</evidence>
<keyword evidence="1" id="KW-0732">Signal</keyword>
<evidence type="ECO:0000313" key="3">
    <source>
        <dbReference type="EnsemblPlants" id="KRH62433"/>
    </source>
</evidence>